<reference evidence="1 2" key="1">
    <citation type="submission" date="2022-03" db="EMBL/GenBank/DDBJ databases">
        <title>Genomic signatures underlying metal tolerance in selected Arctic bacterial isolates.</title>
        <authorList>
            <person name="Thomas F.A."/>
            <person name="Venkatachalam S."/>
            <person name="Krishnan K.P."/>
        </authorList>
    </citation>
    <scope>NUCLEOTIDE SEQUENCE [LARGE SCALE GENOMIC DNA]</scope>
    <source>
        <strain evidence="1 2">HM116</strain>
    </source>
</reference>
<keyword evidence="2" id="KW-1185">Reference proteome</keyword>
<proteinExistence type="predicted"/>
<gene>
    <name evidence="1" type="ORF">MLE19_22250</name>
</gene>
<name>A0ABS9SD60_9GAMM</name>
<dbReference type="RefSeq" id="WP_240720531.1">
    <property type="nucleotide sequence ID" value="NZ_JAKVTW010000032.1"/>
</dbReference>
<accession>A0ABS9SD60</accession>
<sequence length="195" mass="21976">MMTLQQLTSAISQRAEGRYEVHLTDALELPEVEHISKIIRLKRSRIDKAGWRTVLLIELPLSAVQTAHQWAADVREVLPEPETSDLYMFLLISDVTNDEAARIETDDRFCRKIVGRKSESIMDFLDRTFLAGLDPPGDVEKLSDPLVSALNSLSTAHPWTDPHIPLWKAELLSNTNGADFVRVLSESLRDSGDQQ</sequence>
<comment type="caution">
    <text evidence="1">The sequence shown here is derived from an EMBL/GenBank/DDBJ whole genome shotgun (WGS) entry which is preliminary data.</text>
</comment>
<dbReference type="Proteomes" id="UP001320609">
    <property type="component" value="Unassembled WGS sequence"/>
</dbReference>
<protein>
    <submittedName>
        <fullName evidence="1">Uncharacterized protein</fullName>
    </submittedName>
</protein>
<dbReference type="Pfam" id="PF20289">
    <property type="entry name" value="MComp1"/>
    <property type="match status" value="1"/>
</dbReference>
<evidence type="ECO:0000313" key="1">
    <source>
        <dbReference type="EMBL" id="MCH4814042.1"/>
    </source>
</evidence>
<evidence type="ECO:0000313" key="2">
    <source>
        <dbReference type="Proteomes" id="UP001320609"/>
    </source>
</evidence>
<dbReference type="EMBL" id="JAKVTW010000032">
    <property type="protein sequence ID" value="MCH4814042.1"/>
    <property type="molecule type" value="Genomic_DNA"/>
</dbReference>
<dbReference type="InterPro" id="IPR046905">
    <property type="entry name" value="ABC-3C_MC1"/>
</dbReference>
<organism evidence="1 2">
    <name type="scientific">Vreelandella neptunia</name>
    <dbReference type="NCBI Taxonomy" id="115551"/>
    <lineage>
        <taxon>Bacteria</taxon>
        <taxon>Pseudomonadati</taxon>
        <taxon>Pseudomonadota</taxon>
        <taxon>Gammaproteobacteria</taxon>
        <taxon>Oceanospirillales</taxon>
        <taxon>Halomonadaceae</taxon>
        <taxon>Vreelandella</taxon>
    </lineage>
</organism>